<name>A0A7J6LQ46_PEROL</name>
<dbReference type="EMBL" id="JABANN010000368">
    <property type="protein sequence ID" value="KAF4661031.1"/>
    <property type="molecule type" value="Genomic_DNA"/>
</dbReference>
<sequence length="388" mass="45174">MTWEEQASYLAYHDRCDLGTTASVKIMIRPRSYVITNCHHKGFNSFRTISYVPKDLNIPGPHNKEWCIRYFRAVGFLPGKSLDWARKTMCDANYFRSGKWKQQDEEQTRKTVANGGSEESSKEKPVVKWEDQASYYAYHDRCDLGTTETVKIMIRPRNYVMTNCDRKGFNSFRTINYVPKDVNIPGPHNKEWCIRYFRAVGFLPGESLDWARKTMCDADYFRSEKWKEQGEDRSGESVVNGGSDESSEGKVLSRMCLYEDNLEKPVVKWEDQASYYAYHDRCDLGTTETVKIMIRPRNYVITNCDRKGFNSFRTINYVPNDVNIPGPHNKEWCIRYFRAVGFLPGESLDWARKTMCDADYFRSEKWKEQEEDRSGESAVNGGSDESSE</sequence>
<evidence type="ECO:0000256" key="1">
    <source>
        <dbReference type="SAM" id="MobiDB-lite"/>
    </source>
</evidence>
<dbReference type="Proteomes" id="UP000572268">
    <property type="component" value="Unassembled WGS sequence"/>
</dbReference>
<dbReference type="AlphaFoldDB" id="A0A7J6LQ46"/>
<gene>
    <name evidence="2" type="ORF">FOL46_005890</name>
</gene>
<feature type="region of interest" description="Disordered" evidence="1">
    <location>
        <begin position="366"/>
        <end position="388"/>
    </location>
</feature>
<feature type="compositionally biased region" description="Basic and acidic residues" evidence="1">
    <location>
        <begin position="366"/>
        <end position="375"/>
    </location>
</feature>
<proteinExistence type="predicted"/>
<evidence type="ECO:0000313" key="3">
    <source>
        <dbReference type="Proteomes" id="UP000572268"/>
    </source>
</evidence>
<feature type="region of interest" description="Disordered" evidence="1">
    <location>
        <begin position="105"/>
        <end position="125"/>
    </location>
</feature>
<comment type="caution">
    <text evidence="2">The sequence shown here is derived from an EMBL/GenBank/DDBJ whole genome shotgun (WGS) entry which is preliminary data.</text>
</comment>
<reference evidence="2 3" key="1">
    <citation type="submission" date="2020-04" db="EMBL/GenBank/DDBJ databases">
        <title>Perkinsus olseni comparative genomics.</title>
        <authorList>
            <person name="Bogema D.R."/>
        </authorList>
    </citation>
    <scope>NUCLEOTIDE SEQUENCE [LARGE SCALE GENOMIC DNA]</scope>
    <source>
        <strain evidence="2">ATCC PRA-31</strain>
    </source>
</reference>
<accession>A0A7J6LQ46</accession>
<protein>
    <submittedName>
        <fullName evidence="2">Uncharacterized protein</fullName>
    </submittedName>
</protein>
<feature type="non-terminal residue" evidence="2">
    <location>
        <position position="388"/>
    </location>
</feature>
<evidence type="ECO:0000313" key="2">
    <source>
        <dbReference type="EMBL" id="KAF4661031.1"/>
    </source>
</evidence>
<organism evidence="2 3">
    <name type="scientific">Perkinsus olseni</name>
    <name type="common">Perkinsus atlanticus</name>
    <dbReference type="NCBI Taxonomy" id="32597"/>
    <lineage>
        <taxon>Eukaryota</taxon>
        <taxon>Sar</taxon>
        <taxon>Alveolata</taxon>
        <taxon>Perkinsozoa</taxon>
        <taxon>Perkinsea</taxon>
        <taxon>Perkinsida</taxon>
        <taxon>Perkinsidae</taxon>
        <taxon>Perkinsus</taxon>
    </lineage>
</organism>